<dbReference type="PANTHER" id="PTHR47618:SF1">
    <property type="entry name" value="BIFUNCTIONAL OLIGORIBONUCLEASE AND PAP PHOSPHATASE NRNA"/>
    <property type="match status" value="1"/>
</dbReference>
<dbReference type="InterPro" id="IPR038763">
    <property type="entry name" value="DHH_sf"/>
</dbReference>
<dbReference type="Pfam" id="PF01368">
    <property type="entry name" value="DHH"/>
    <property type="match status" value="1"/>
</dbReference>
<name>A0ABS2KSG8_9NOCA</name>
<dbReference type="RefSeq" id="WP_307806198.1">
    <property type="nucleotide sequence ID" value="NZ_JAFBBK010000001.1"/>
</dbReference>
<gene>
    <name evidence="3" type="ORF">JOE42_001633</name>
</gene>
<organism evidence="3 4">
    <name type="scientific">Rhodococcoides corynebacterioides</name>
    <dbReference type="NCBI Taxonomy" id="53972"/>
    <lineage>
        <taxon>Bacteria</taxon>
        <taxon>Bacillati</taxon>
        <taxon>Actinomycetota</taxon>
        <taxon>Actinomycetes</taxon>
        <taxon>Mycobacteriales</taxon>
        <taxon>Nocardiaceae</taxon>
        <taxon>Rhodococcoides</taxon>
    </lineage>
</organism>
<dbReference type="InterPro" id="IPR051319">
    <property type="entry name" value="Oligoribo/pAp-PDE_c-di-AMP_PDE"/>
</dbReference>
<dbReference type="Gene3D" id="3.90.1640.10">
    <property type="entry name" value="inorganic pyrophosphatase (n-terminal core)"/>
    <property type="match status" value="1"/>
</dbReference>
<dbReference type="Gene3D" id="3.10.310.30">
    <property type="match status" value="1"/>
</dbReference>
<proteinExistence type="predicted"/>
<sequence>MTDTLRADLQKAVRLLEDARTVTLLCHVQPDADTIGSALALAIALSRRGARPTVSFAAPASLPESMIGLPGAEFLVPPAEVPADADLVVTVDAGSRGRLGSLGDRLDGAVSLVVDHHRSNTFYGTHHVIDASAESTTAVVAVLFDEWGVEIDRDLAHCLFAGLVTDTGSFRWVRPGSHVLAERLLATGIDGAAISRRLLDTHPFAWLPMLGAVLGSARLVPDAAGSRGLVYAIVRLEDSRGLRPEEIESVVDIVRTTAEAEVAAVFKQNEAGWAVSLRAKSSVDVSVVASALGGGGHKFSAGYTATGPIEDDVDALVAALG</sequence>
<dbReference type="InterPro" id="IPR001667">
    <property type="entry name" value="DDH_dom"/>
</dbReference>
<evidence type="ECO:0000259" key="1">
    <source>
        <dbReference type="Pfam" id="PF01368"/>
    </source>
</evidence>
<dbReference type="EC" id="3.1.13.3" evidence="3"/>
<dbReference type="PANTHER" id="PTHR47618">
    <property type="entry name" value="BIFUNCTIONAL OLIGORIBONUCLEASE AND PAP PHOSPHATASE NRNA"/>
    <property type="match status" value="1"/>
</dbReference>
<dbReference type="InterPro" id="IPR003156">
    <property type="entry name" value="DHHA1_dom"/>
</dbReference>
<feature type="domain" description="DDH" evidence="1">
    <location>
        <begin position="22"/>
        <end position="162"/>
    </location>
</feature>
<keyword evidence="3" id="KW-0378">Hydrolase</keyword>
<accession>A0ABS2KSG8</accession>
<protein>
    <submittedName>
        <fullName evidence="3">Phosphoesterase RecJ-like protein</fullName>
        <ecNumber evidence="3">3.1.13.3</ecNumber>
        <ecNumber evidence="3">3.1.3.7</ecNumber>
    </submittedName>
</protein>
<dbReference type="GO" id="GO:0008441">
    <property type="term" value="F:3'(2'),5'-bisphosphate nucleotidase activity"/>
    <property type="evidence" value="ECO:0007669"/>
    <property type="project" value="UniProtKB-EC"/>
</dbReference>
<dbReference type="EC" id="3.1.3.7" evidence="3"/>
<dbReference type="EMBL" id="JAFBBK010000001">
    <property type="protein sequence ID" value="MBM7414900.1"/>
    <property type="molecule type" value="Genomic_DNA"/>
</dbReference>
<evidence type="ECO:0000313" key="3">
    <source>
        <dbReference type="EMBL" id="MBM7414900.1"/>
    </source>
</evidence>
<dbReference type="SUPFAM" id="SSF64182">
    <property type="entry name" value="DHH phosphoesterases"/>
    <property type="match status" value="1"/>
</dbReference>
<feature type="domain" description="DHHA1" evidence="2">
    <location>
        <begin position="234"/>
        <end position="320"/>
    </location>
</feature>
<keyword evidence="4" id="KW-1185">Reference proteome</keyword>
<evidence type="ECO:0000313" key="4">
    <source>
        <dbReference type="Proteomes" id="UP000703038"/>
    </source>
</evidence>
<dbReference type="Proteomes" id="UP000703038">
    <property type="component" value="Unassembled WGS sequence"/>
</dbReference>
<reference evidence="3 4" key="1">
    <citation type="submission" date="2021-01" db="EMBL/GenBank/DDBJ databases">
        <title>Genomics of switchgrass bacterial isolates.</title>
        <authorList>
            <person name="Shade A."/>
        </authorList>
    </citation>
    <scope>NUCLEOTIDE SEQUENCE [LARGE SCALE GENOMIC DNA]</scope>
    <source>
        <strain evidence="3 4">PvP111</strain>
    </source>
</reference>
<dbReference type="Pfam" id="PF02272">
    <property type="entry name" value="DHHA1"/>
    <property type="match status" value="1"/>
</dbReference>
<evidence type="ECO:0000259" key="2">
    <source>
        <dbReference type="Pfam" id="PF02272"/>
    </source>
</evidence>
<comment type="caution">
    <text evidence="3">The sequence shown here is derived from an EMBL/GenBank/DDBJ whole genome shotgun (WGS) entry which is preliminary data.</text>
</comment>